<gene>
    <name evidence="1" type="ORF">L3Q82_015378</name>
</gene>
<feature type="non-terminal residue" evidence="1">
    <location>
        <position position="154"/>
    </location>
</feature>
<proteinExistence type="predicted"/>
<evidence type="ECO:0000313" key="1">
    <source>
        <dbReference type="EMBL" id="KAI3359000.1"/>
    </source>
</evidence>
<protein>
    <submittedName>
        <fullName evidence="1">Uncharacterized protein</fullName>
    </submittedName>
</protein>
<comment type="caution">
    <text evidence="1">The sequence shown here is derived from an EMBL/GenBank/DDBJ whole genome shotgun (WGS) entry which is preliminary data.</text>
</comment>
<dbReference type="Proteomes" id="UP000831701">
    <property type="component" value="Chromosome 18"/>
</dbReference>
<organism evidence="1 2">
    <name type="scientific">Scortum barcoo</name>
    <name type="common">barcoo grunter</name>
    <dbReference type="NCBI Taxonomy" id="214431"/>
    <lineage>
        <taxon>Eukaryota</taxon>
        <taxon>Metazoa</taxon>
        <taxon>Chordata</taxon>
        <taxon>Craniata</taxon>
        <taxon>Vertebrata</taxon>
        <taxon>Euteleostomi</taxon>
        <taxon>Actinopterygii</taxon>
        <taxon>Neopterygii</taxon>
        <taxon>Teleostei</taxon>
        <taxon>Neoteleostei</taxon>
        <taxon>Acanthomorphata</taxon>
        <taxon>Eupercaria</taxon>
        <taxon>Centrarchiformes</taxon>
        <taxon>Terapontoidei</taxon>
        <taxon>Terapontidae</taxon>
        <taxon>Scortum</taxon>
    </lineage>
</organism>
<reference evidence="1" key="1">
    <citation type="submission" date="2022-04" db="EMBL/GenBank/DDBJ databases">
        <title>Jade perch genome.</title>
        <authorList>
            <person name="Chao B."/>
        </authorList>
    </citation>
    <scope>NUCLEOTIDE SEQUENCE</scope>
    <source>
        <strain evidence="1">CB-2022</strain>
    </source>
</reference>
<name>A0ACB8VTG7_9TELE</name>
<accession>A0ACB8VTG7</accession>
<keyword evidence="2" id="KW-1185">Reference proteome</keyword>
<dbReference type="EMBL" id="CM041548">
    <property type="protein sequence ID" value="KAI3359000.1"/>
    <property type="molecule type" value="Genomic_DNA"/>
</dbReference>
<sequence length="154" mass="16963">MEVLLTPFTASSAPDACRGRGVQYLVDWEGYGPEDRSWVPARHILDTSPASSKSFTDATLTNLTNHRSSPSLPLRHPTGDHLFAYGKPHCQTTPVRLAPKQEFIRTNHPVTQSPGSQSVAPGQTVSIRCKTSSNVYSNLHWYLQKPGEAPKLLI</sequence>
<evidence type="ECO:0000313" key="2">
    <source>
        <dbReference type="Proteomes" id="UP000831701"/>
    </source>
</evidence>